<organism evidence="1 2">
    <name type="scientific">Trichinella nelsoni</name>
    <dbReference type="NCBI Taxonomy" id="6336"/>
    <lineage>
        <taxon>Eukaryota</taxon>
        <taxon>Metazoa</taxon>
        <taxon>Ecdysozoa</taxon>
        <taxon>Nematoda</taxon>
        <taxon>Enoplea</taxon>
        <taxon>Dorylaimia</taxon>
        <taxon>Trichinellida</taxon>
        <taxon>Trichinellidae</taxon>
        <taxon>Trichinella</taxon>
    </lineage>
</organism>
<keyword evidence="2" id="KW-1185">Reference proteome</keyword>
<sequence>MVVVLLCQINQAKVVLKFKQLKAVQLTRDPGVGCGIILQAVAFLQELRKFYTQVNVDNNFNNYP</sequence>
<evidence type="ECO:0000313" key="2">
    <source>
        <dbReference type="Proteomes" id="UP000054630"/>
    </source>
</evidence>
<gene>
    <name evidence="1" type="ORF">T07_5622</name>
</gene>
<dbReference type="Proteomes" id="UP000054630">
    <property type="component" value="Unassembled WGS sequence"/>
</dbReference>
<name>A0A0V0RV79_9BILA</name>
<proteinExistence type="predicted"/>
<protein>
    <submittedName>
        <fullName evidence="1">Uncharacterized protein</fullName>
    </submittedName>
</protein>
<dbReference type="EMBL" id="JYDL01000073">
    <property type="protein sequence ID" value="KRX18370.1"/>
    <property type="molecule type" value="Genomic_DNA"/>
</dbReference>
<reference evidence="1 2" key="1">
    <citation type="submission" date="2015-01" db="EMBL/GenBank/DDBJ databases">
        <title>Evolution of Trichinella species and genotypes.</title>
        <authorList>
            <person name="Korhonen P.K."/>
            <person name="Edoardo P."/>
            <person name="Giuseppe L.R."/>
            <person name="Gasser R.B."/>
        </authorList>
    </citation>
    <scope>NUCLEOTIDE SEQUENCE [LARGE SCALE GENOMIC DNA]</scope>
    <source>
        <strain evidence="1">ISS37</strain>
    </source>
</reference>
<dbReference type="AlphaFoldDB" id="A0A0V0RV79"/>
<dbReference type="OrthoDB" id="5921138at2759"/>
<comment type="caution">
    <text evidence="1">The sequence shown here is derived from an EMBL/GenBank/DDBJ whole genome shotgun (WGS) entry which is preliminary data.</text>
</comment>
<evidence type="ECO:0000313" key="1">
    <source>
        <dbReference type="EMBL" id="KRX18370.1"/>
    </source>
</evidence>
<accession>A0A0V0RV79</accession>